<accession>A0A1I5DCH3</accession>
<evidence type="ECO:0000313" key="3">
    <source>
        <dbReference type="Proteomes" id="UP000199153"/>
    </source>
</evidence>
<dbReference type="OrthoDB" id="1441843at2"/>
<protein>
    <recommendedName>
        <fullName evidence="4">GLPGLI family protein</fullName>
    </recommendedName>
</protein>
<dbReference type="EMBL" id="FOVL01000033">
    <property type="protein sequence ID" value="SFN96939.1"/>
    <property type="molecule type" value="Genomic_DNA"/>
</dbReference>
<dbReference type="AlphaFoldDB" id="A0A1I5DCH3"/>
<reference evidence="2 3" key="1">
    <citation type="submission" date="2016-10" db="EMBL/GenBank/DDBJ databases">
        <authorList>
            <person name="de Groot N.N."/>
        </authorList>
    </citation>
    <scope>NUCLEOTIDE SEQUENCE [LARGE SCALE GENOMIC DNA]</scope>
    <source>
        <strain evidence="2 3">DSM 17794</strain>
    </source>
</reference>
<proteinExistence type="predicted"/>
<feature type="signal peptide" evidence="1">
    <location>
        <begin position="1"/>
        <end position="19"/>
    </location>
</feature>
<evidence type="ECO:0000256" key="1">
    <source>
        <dbReference type="SAM" id="SignalP"/>
    </source>
</evidence>
<keyword evidence="1" id="KW-0732">Signal</keyword>
<dbReference type="Proteomes" id="UP000199153">
    <property type="component" value="Unassembled WGS sequence"/>
</dbReference>
<evidence type="ECO:0000313" key="2">
    <source>
        <dbReference type="EMBL" id="SFN96939.1"/>
    </source>
</evidence>
<dbReference type="STRING" id="287099.SAMN05660413_03280"/>
<name>A0A1I5DCH3_9FLAO</name>
<feature type="chain" id="PRO_5011779503" description="GLPGLI family protein" evidence="1">
    <location>
        <begin position="20"/>
        <end position="223"/>
    </location>
</feature>
<sequence length="223" mass="25974">MKRFLLFSLIVVFGFNAYSQINSQNVLNDRMTISVYKKTPEGFTGTPFVDEEFKKGAILDEEGRAQPAFLRYNAVEGIMEIKLNKLQEDIHVLPRIKKITYTIDDYTYFIDSKRTEDGELLEGYFVSYYEGDNVKLLGWPRPDVIQAQAAKTGYDKDKPAHLKVDMEYYLEIGDNRLQEVKLRPRDFRKTFDKDAAMKKFLSDNKVKDLDDAIEALKFYDKQA</sequence>
<evidence type="ECO:0008006" key="4">
    <source>
        <dbReference type="Google" id="ProtNLM"/>
    </source>
</evidence>
<organism evidence="2 3">
    <name type="scientific">Salegentibacter flavus</name>
    <dbReference type="NCBI Taxonomy" id="287099"/>
    <lineage>
        <taxon>Bacteria</taxon>
        <taxon>Pseudomonadati</taxon>
        <taxon>Bacteroidota</taxon>
        <taxon>Flavobacteriia</taxon>
        <taxon>Flavobacteriales</taxon>
        <taxon>Flavobacteriaceae</taxon>
        <taxon>Salegentibacter</taxon>
    </lineage>
</organism>
<gene>
    <name evidence="2" type="ORF">SAMN05660413_03280</name>
</gene>
<keyword evidence="3" id="KW-1185">Reference proteome</keyword>
<dbReference type="RefSeq" id="WP_093411543.1">
    <property type="nucleotide sequence ID" value="NZ_FOVL01000033.1"/>
</dbReference>